<proteinExistence type="predicted"/>
<comment type="caution">
    <text evidence="2">The sequence shown here is derived from an EMBL/GenBank/DDBJ whole genome shotgun (WGS) entry which is preliminary data.</text>
</comment>
<sequence>MIDSAEAMAATSCEDISEPNRERQAKKQRKAKAKTGASIVAGCRVKKTAERYNALNKHLVAWLKEHHAELVNDACVVLPLLADVACAYLWVVSIKCDKRGEQLIPRQFTSASHVGNASSALVYLRKEASKGYNRKIGSLEHDGDMAIQEGHQPITKQDHSLVVSFGKQKNDQEGKTCTPKHIYANPTNPFACPVLSLVQRSLAILVFSFGHREGSSRLPFGANPQARFTTWLHTLVKSDSDAAREMGISKGDIGTLSFRKGMATFVSSMPGGPQAVHVWLRAGWSLGSIQSRLRC</sequence>
<protein>
    <submittedName>
        <fullName evidence="2">Uncharacterized protein</fullName>
    </submittedName>
</protein>
<reference evidence="2 3" key="1">
    <citation type="journal article" date="2014" name="Genome Biol. Evol.">
        <title>The secreted proteins of Achlya hypogyna and Thraustotheca clavata identify the ancestral oomycete secretome and reveal gene acquisitions by horizontal gene transfer.</title>
        <authorList>
            <person name="Misner I."/>
            <person name="Blouin N."/>
            <person name="Leonard G."/>
            <person name="Richards T.A."/>
            <person name="Lane C.E."/>
        </authorList>
    </citation>
    <scope>NUCLEOTIDE SEQUENCE [LARGE SCALE GENOMIC DNA]</scope>
    <source>
        <strain evidence="2 3">ATCC 48635</strain>
    </source>
</reference>
<feature type="region of interest" description="Disordered" evidence="1">
    <location>
        <begin position="1"/>
        <end position="31"/>
    </location>
</feature>
<evidence type="ECO:0000256" key="1">
    <source>
        <dbReference type="SAM" id="MobiDB-lite"/>
    </source>
</evidence>
<evidence type="ECO:0000313" key="3">
    <source>
        <dbReference type="Proteomes" id="UP000243579"/>
    </source>
</evidence>
<dbReference type="EMBL" id="JNBR01001864">
    <property type="protein sequence ID" value="OQR84415.1"/>
    <property type="molecule type" value="Genomic_DNA"/>
</dbReference>
<accession>A0A1V9YF96</accession>
<dbReference type="AlphaFoldDB" id="A0A1V9YF96"/>
<dbReference type="Proteomes" id="UP000243579">
    <property type="component" value="Unassembled WGS sequence"/>
</dbReference>
<gene>
    <name evidence="2" type="ORF">ACHHYP_13400</name>
</gene>
<keyword evidence="3" id="KW-1185">Reference proteome</keyword>
<dbReference type="OrthoDB" id="76865at2759"/>
<evidence type="ECO:0000313" key="2">
    <source>
        <dbReference type="EMBL" id="OQR84415.1"/>
    </source>
</evidence>
<name>A0A1V9YF96_ACHHY</name>
<organism evidence="2 3">
    <name type="scientific">Achlya hypogyna</name>
    <name type="common">Oomycete</name>
    <name type="synonym">Protoachlya hypogyna</name>
    <dbReference type="NCBI Taxonomy" id="1202772"/>
    <lineage>
        <taxon>Eukaryota</taxon>
        <taxon>Sar</taxon>
        <taxon>Stramenopiles</taxon>
        <taxon>Oomycota</taxon>
        <taxon>Saprolegniomycetes</taxon>
        <taxon>Saprolegniales</taxon>
        <taxon>Achlyaceae</taxon>
        <taxon>Achlya</taxon>
    </lineage>
</organism>